<evidence type="ECO:0000313" key="2">
    <source>
        <dbReference type="Proteomes" id="UP000626109"/>
    </source>
</evidence>
<accession>A0A813I1Y0</accession>
<organism evidence="1 2">
    <name type="scientific">Polarella glacialis</name>
    <name type="common">Dinoflagellate</name>
    <dbReference type="NCBI Taxonomy" id="89957"/>
    <lineage>
        <taxon>Eukaryota</taxon>
        <taxon>Sar</taxon>
        <taxon>Alveolata</taxon>
        <taxon>Dinophyceae</taxon>
        <taxon>Suessiales</taxon>
        <taxon>Suessiaceae</taxon>
        <taxon>Polarella</taxon>
    </lineage>
</organism>
<dbReference type="AlphaFoldDB" id="A0A813I1Y0"/>
<dbReference type="Proteomes" id="UP000626109">
    <property type="component" value="Unassembled WGS sequence"/>
</dbReference>
<name>A0A813I1Y0_POLGL</name>
<proteinExistence type="predicted"/>
<protein>
    <submittedName>
        <fullName evidence="1">Uncharacterized protein</fullName>
    </submittedName>
</protein>
<gene>
    <name evidence="1" type="ORF">PGLA2088_LOCUS3031</name>
</gene>
<reference evidence="1" key="1">
    <citation type="submission" date="2021-02" db="EMBL/GenBank/DDBJ databases">
        <authorList>
            <person name="Dougan E. K."/>
            <person name="Rhodes N."/>
            <person name="Thang M."/>
            <person name="Chan C."/>
        </authorList>
    </citation>
    <scope>NUCLEOTIDE SEQUENCE</scope>
</reference>
<dbReference type="EMBL" id="CAJNNW010002560">
    <property type="protein sequence ID" value="CAE8644398.1"/>
    <property type="molecule type" value="Genomic_DNA"/>
</dbReference>
<sequence length="117" mass="12601">MHPLASASLLNMDAIQEEEVACVVRSPSLIPAAMLPACCGYLADSLSSGNLKSRTDLPSVLSEFRVAAEICSLRFEEIACSFCFESAKNGCLSKILSPLVRAPQIQISSSHFNLKPR</sequence>
<comment type="caution">
    <text evidence="1">The sequence shown here is derived from an EMBL/GenBank/DDBJ whole genome shotgun (WGS) entry which is preliminary data.</text>
</comment>
<evidence type="ECO:0000313" key="1">
    <source>
        <dbReference type="EMBL" id="CAE8644398.1"/>
    </source>
</evidence>